<evidence type="ECO:0000256" key="3">
    <source>
        <dbReference type="ARBA" id="ARBA00022553"/>
    </source>
</evidence>
<comment type="cofactor">
    <cofactor evidence="1">
        <name>Mg(2+)</name>
        <dbReference type="ChEBI" id="CHEBI:18420"/>
    </cofactor>
</comment>
<keyword evidence="4" id="KW-0283">Flagellar rotation</keyword>
<evidence type="ECO:0000259" key="6">
    <source>
        <dbReference type="PROSITE" id="PS50110"/>
    </source>
</evidence>
<evidence type="ECO:0000313" key="7">
    <source>
        <dbReference type="EMBL" id="RXK14415.1"/>
    </source>
</evidence>
<evidence type="ECO:0000256" key="5">
    <source>
        <dbReference type="PROSITE-ProRule" id="PRU00169"/>
    </source>
</evidence>
<dbReference type="Proteomes" id="UP000289718">
    <property type="component" value="Unassembled WGS sequence"/>
</dbReference>
<dbReference type="SUPFAM" id="SSF52172">
    <property type="entry name" value="CheY-like"/>
    <property type="match status" value="1"/>
</dbReference>
<organism evidence="7 8">
    <name type="scientific">Halarcobacter mediterraneus</name>
    <dbReference type="NCBI Taxonomy" id="2023153"/>
    <lineage>
        <taxon>Bacteria</taxon>
        <taxon>Pseudomonadati</taxon>
        <taxon>Campylobacterota</taxon>
        <taxon>Epsilonproteobacteria</taxon>
        <taxon>Campylobacterales</taxon>
        <taxon>Arcobacteraceae</taxon>
        <taxon>Halarcobacter</taxon>
    </lineage>
</organism>
<dbReference type="GO" id="GO:0097588">
    <property type="term" value="P:archaeal or bacterial-type flagellum-dependent cell motility"/>
    <property type="evidence" value="ECO:0007669"/>
    <property type="project" value="UniProtKB-KW"/>
</dbReference>
<dbReference type="SMART" id="SM00448">
    <property type="entry name" value="REC"/>
    <property type="match status" value="1"/>
</dbReference>
<dbReference type="PANTHER" id="PTHR44591:SF3">
    <property type="entry name" value="RESPONSE REGULATORY DOMAIN-CONTAINING PROTEIN"/>
    <property type="match status" value="1"/>
</dbReference>
<dbReference type="PROSITE" id="PS50110">
    <property type="entry name" value="RESPONSE_REGULATORY"/>
    <property type="match status" value="1"/>
</dbReference>
<proteinExistence type="predicted"/>
<dbReference type="InterPro" id="IPR050595">
    <property type="entry name" value="Bact_response_regulator"/>
</dbReference>
<dbReference type="EMBL" id="NXIE01000001">
    <property type="protein sequence ID" value="RXK14415.1"/>
    <property type="molecule type" value="Genomic_DNA"/>
</dbReference>
<dbReference type="RefSeq" id="WP_129060554.1">
    <property type="nucleotide sequence ID" value="NZ_NXIE01000001.1"/>
</dbReference>
<sequence length="143" mass="16878">MSSNLKELVEYSKKLNILFIEDNNEVREQLYKLFKNFFENIDKCFNGDEALEKYKKKEKNYYDLIISDISMPKLDGIQLCKEIIKINKKQEILIVSAHTEKEKLSQLEEIGIENILQKPVEHISLINTLSKIINNIKRNKEES</sequence>
<dbReference type="InterPro" id="IPR001789">
    <property type="entry name" value="Sig_transdc_resp-reg_receiver"/>
</dbReference>
<keyword evidence="8" id="KW-1185">Reference proteome</keyword>
<evidence type="ECO:0000256" key="1">
    <source>
        <dbReference type="ARBA" id="ARBA00001946"/>
    </source>
</evidence>
<feature type="modified residue" description="4-aspartylphosphate" evidence="5">
    <location>
        <position position="68"/>
    </location>
</feature>
<evidence type="ECO:0000256" key="4">
    <source>
        <dbReference type="ARBA" id="ARBA00022779"/>
    </source>
</evidence>
<evidence type="ECO:0000313" key="8">
    <source>
        <dbReference type="Proteomes" id="UP000289718"/>
    </source>
</evidence>
<gene>
    <name evidence="7" type="ORF">CP965_02910</name>
</gene>
<dbReference type="GO" id="GO:0006935">
    <property type="term" value="P:chemotaxis"/>
    <property type="evidence" value="ECO:0007669"/>
    <property type="project" value="UniProtKB-KW"/>
</dbReference>
<dbReference type="PANTHER" id="PTHR44591">
    <property type="entry name" value="STRESS RESPONSE REGULATOR PROTEIN 1"/>
    <property type="match status" value="1"/>
</dbReference>
<feature type="domain" description="Response regulatory" evidence="6">
    <location>
        <begin position="16"/>
        <end position="133"/>
    </location>
</feature>
<dbReference type="OrthoDB" id="5457582at2"/>
<comment type="caution">
    <text evidence="7">The sequence shown here is derived from an EMBL/GenBank/DDBJ whole genome shotgun (WGS) entry which is preliminary data.</text>
</comment>
<keyword evidence="2" id="KW-0145">Chemotaxis</keyword>
<evidence type="ECO:0000256" key="2">
    <source>
        <dbReference type="ARBA" id="ARBA00022500"/>
    </source>
</evidence>
<dbReference type="AlphaFoldDB" id="A0A4Q1AWH3"/>
<protein>
    <recommendedName>
        <fullName evidence="6">Response regulatory domain-containing protein</fullName>
    </recommendedName>
</protein>
<dbReference type="Pfam" id="PF00072">
    <property type="entry name" value="Response_reg"/>
    <property type="match status" value="1"/>
</dbReference>
<keyword evidence="3 5" id="KW-0597">Phosphoprotein</keyword>
<reference evidence="7 8" key="1">
    <citation type="submission" date="2017-09" db="EMBL/GenBank/DDBJ databases">
        <title>Genomics of the genus Arcobacter.</title>
        <authorList>
            <person name="Perez-Cataluna A."/>
            <person name="Figueras M.J."/>
            <person name="Salas-Masso N."/>
        </authorList>
    </citation>
    <scope>NUCLEOTIDE SEQUENCE [LARGE SCALE GENOMIC DNA]</scope>
    <source>
        <strain evidence="7 8">F156-34</strain>
    </source>
</reference>
<dbReference type="GO" id="GO:0000160">
    <property type="term" value="P:phosphorelay signal transduction system"/>
    <property type="evidence" value="ECO:0007669"/>
    <property type="project" value="InterPro"/>
</dbReference>
<dbReference type="Gene3D" id="3.40.50.2300">
    <property type="match status" value="1"/>
</dbReference>
<accession>A0A4Q1AWH3</accession>
<dbReference type="InterPro" id="IPR011006">
    <property type="entry name" value="CheY-like_superfamily"/>
</dbReference>
<name>A0A4Q1AWH3_9BACT</name>
<dbReference type="CDD" id="cd00156">
    <property type="entry name" value="REC"/>
    <property type="match status" value="1"/>
</dbReference>